<dbReference type="Pfam" id="PF00290">
    <property type="entry name" value="Trp_syntA"/>
    <property type="match status" value="1"/>
</dbReference>
<dbReference type="FunFam" id="3.20.20.70:FF:000037">
    <property type="entry name" value="Tryptophan synthase alpha chain"/>
    <property type="match status" value="1"/>
</dbReference>
<dbReference type="PANTHER" id="PTHR43406:SF1">
    <property type="entry name" value="TRYPTOPHAN SYNTHASE ALPHA CHAIN, CHLOROPLASTIC"/>
    <property type="match status" value="1"/>
</dbReference>
<dbReference type="GO" id="GO:0004834">
    <property type="term" value="F:tryptophan synthase activity"/>
    <property type="evidence" value="ECO:0007669"/>
    <property type="project" value="UniProtKB-UniRule"/>
</dbReference>
<dbReference type="NCBIfam" id="TIGR00262">
    <property type="entry name" value="trpA"/>
    <property type="match status" value="1"/>
</dbReference>
<keyword evidence="5 9" id="KW-0822">Tryptophan biosynthesis</keyword>
<evidence type="ECO:0000256" key="2">
    <source>
        <dbReference type="ARBA" id="ARBA00004733"/>
    </source>
</evidence>
<dbReference type="EC" id="4.2.1.20" evidence="9"/>
<comment type="function">
    <text evidence="1 9">The alpha subunit is responsible for the aldol cleavage of indoleglycerol phosphate to indole and glyceraldehyde 3-phosphate.</text>
</comment>
<evidence type="ECO:0000313" key="11">
    <source>
        <dbReference type="EMBL" id="SER44119.1"/>
    </source>
</evidence>
<proteinExistence type="inferred from homology"/>
<dbReference type="PANTHER" id="PTHR43406">
    <property type="entry name" value="TRYPTOPHAN SYNTHASE, ALPHA CHAIN"/>
    <property type="match status" value="1"/>
</dbReference>
<reference evidence="12" key="1">
    <citation type="submission" date="2016-10" db="EMBL/GenBank/DDBJ databases">
        <authorList>
            <person name="Varghese N."/>
            <person name="Submissions S."/>
        </authorList>
    </citation>
    <scope>NUCLEOTIDE SEQUENCE [LARGE SCALE GENOMIC DNA]</scope>
    <source>
        <strain evidence="12">S9</strain>
    </source>
</reference>
<sequence>MNRLNDTEFQSKKSKFVPYIMSGHPSYESSIDIALTLQDSGVDAVEWGVPFSDPLADGPVIQEAGEQSRKGGGCLRKALQGLKEAREKGLEIPVVLFTYINPVLSLGFNELISEMKKADVDGLLIPDLPFEESDELRKLCNEEGISLISLIAPSSNHRMEKISRLGDGFLYYVTSLGVTGTRESFSDLLASNISELKKTAQVPVLAGFGISTREHVRYFQGISDGVIVGSALVKFISERQQELKDKKTKKEALQEIKVFVQDLIS</sequence>
<evidence type="ECO:0000256" key="5">
    <source>
        <dbReference type="ARBA" id="ARBA00022822"/>
    </source>
</evidence>
<protein>
    <recommendedName>
        <fullName evidence="9">Tryptophan synthase alpha chain</fullName>
        <ecNumber evidence="9">4.2.1.20</ecNumber>
    </recommendedName>
</protein>
<dbReference type="Gene3D" id="3.20.20.70">
    <property type="entry name" value="Aldolase class I"/>
    <property type="match status" value="1"/>
</dbReference>
<dbReference type="InterPro" id="IPR011060">
    <property type="entry name" value="RibuloseP-bd_barrel"/>
</dbReference>
<dbReference type="OrthoDB" id="9804578at2"/>
<keyword evidence="4 9" id="KW-0028">Amino-acid biosynthesis</keyword>
<dbReference type="CDD" id="cd04724">
    <property type="entry name" value="Tryptophan_synthase_alpha"/>
    <property type="match status" value="1"/>
</dbReference>
<evidence type="ECO:0000256" key="4">
    <source>
        <dbReference type="ARBA" id="ARBA00022605"/>
    </source>
</evidence>
<organism evidence="11 12">
    <name type="scientific">Salipaludibacillus aurantiacus</name>
    <dbReference type="NCBI Taxonomy" id="1601833"/>
    <lineage>
        <taxon>Bacteria</taxon>
        <taxon>Bacillati</taxon>
        <taxon>Bacillota</taxon>
        <taxon>Bacilli</taxon>
        <taxon>Bacillales</taxon>
        <taxon>Bacillaceae</taxon>
    </lineage>
</organism>
<keyword evidence="7 9" id="KW-0456">Lyase</keyword>
<comment type="similarity">
    <text evidence="9 10">Belongs to the TrpA family.</text>
</comment>
<dbReference type="InterPro" id="IPR013785">
    <property type="entry name" value="Aldolase_TIM"/>
</dbReference>
<dbReference type="SUPFAM" id="SSF51366">
    <property type="entry name" value="Ribulose-phoshate binding barrel"/>
    <property type="match status" value="1"/>
</dbReference>
<dbReference type="STRING" id="1601833.SAMN05518684_101179"/>
<dbReference type="EMBL" id="FOGT01000001">
    <property type="protein sequence ID" value="SER44119.1"/>
    <property type="molecule type" value="Genomic_DNA"/>
</dbReference>
<name>A0A1H9P8M0_9BACI</name>
<keyword evidence="6 9" id="KW-0057">Aromatic amino acid biosynthesis</keyword>
<evidence type="ECO:0000256" key="10">
    <source>
        <dbReference type="RuleBase" id="RU003662"/>
    </source>
</evidence>
<dbReference type="GO" id="GO:0005829">
    <property type="term" value="C:cytosol"/>
    <property type="evidence" value="ECO:0007669"/>
    <property type="project" value="TreeGrafter"/>
</dbReference>
<evidence type="ECO:0000256" key="8">
    <source>
        <dbReference type="ARBA" id="ARBA00049047"/>
    </source>
</evidence>
<gene>
    <name evidence="9" type="primary">trpA</name>
    <name evidence="11" type="ORF">SAMN05518684_101179</name>
</gene>
<comment type="pathway">
    <text evidence="2 9">Amino-acid biosynthesis; L-tryptophan biosynthesis; L-tryptophan from chorismate: step 5/5.</text>
</comment>
<evidence type="ECO:0000313" key="12">
    <source>
        <dbReference type="Proteomes" id="UP000198571"/>
    </source>
</evidence>
<evidence type="ECO:0000256" key="7">
    <source>
        <dbReference type="ARBA" id="ARBA00023239"/>
    </source>
</evidence>
<comment type="catalytic activity">
    <reaction evidence="8 9">
        <text>(1S,2R)-1-C-(indol-3-yl)glycerol 3-phosphate + L-serine = D-glyceraldehyde 3-phosphate + L-tryptophan + H2O</text>
        <dbReference type="Rhea" id="RHEA:10532"/>
        <dbReference type="ChEBI" id="CHEBI:15377"/>
        <dbReference type="ChEBI" id="CHEBI:33384"/>
        <dbReference type="ChEBI" id="CHEBI:57912"/>
        <dbReference type="ChEBI" id="CHEBI:58866"/>
        <dbReference type="ChEBI" id="CHEBI:59776"/>
        <dbReference type="EC" id="4.2.1.20"/>
    </reaction>
</comment>
<evidence type="ECO:0000256" key="1">
    <source>
        <dbReference type="ARBA" id="ARBA00003365"/>
    </source>
</evidence>
<evidence type="ECO:0000256" key="9">
    <source>
        <dbReference type="HAMAP-Rule" id="MF_00131"/>
    </source>
</evidence>
<dbReference type="InterPro" id="IPR002028">
    <property type="entry name" value="Trp_synthase_suA"/>
</dbReference>
<dbReference type="RefSeq" id="WP_093047121.1">
    <property type="nucleotide sequence ID" value="NZ_FOGT01000001.1"/>
</dbReference>
<dbReference type="AlphaFoldDB" id="A0A1H9P8M0"/>
<dbReference type="UniPathway" id="UPA00035">
    <property type="reaction ID" value="UER00044"/>
</dbReference>
<feature type="active site" description="Proton acceptor" evidence="9">
    <location>
        <position position="57"/>
    </location>
</feature>
<evidence type="ECO:0000256" key="3">
    <source>
        <dbReference type="ARBA" id="ARBA00011270"/>
    </source>
</evidence>
<comment type="subunit">
    <text evidence="3 9">Tetramer of two alpha and two beta chains.</text>
</comment>
<accession>A0A1H9P8M0</accession>
<feature type="active site" description="Proton acceptor" evidence="9">
    <location>
        <position position="46"/>
    </location>
</feature>
<keyword evidence="12" id="KW-1185">Reference proteome</keyword>
<dbReference type="HAMAP" id="MF_00131">
    <property type="entry name" value="Trp_synth_alpha"/>
    <property type="match status" value="1"/>
</dbReference>
<dbReference type="Proteomes" id="UP000198571">
    <property type="component" value="Unassembled WGS sequence"/>
</dbReference>
<evidence type="ECO:0000256" key="6">
    <source>
        <dbReference type="ARBA" id="ARBA00023141"/>
    </source>
</evidence>